<dbReference type="SMART" id="SM00382">
    <property type="entry name" value="AAA"/>
    <property type="match status" value="1"/>
</dbReference>
<dbReference type="EMBL" id="JAWDIU010000005">
    <property type="protein sequence ID" value="MDU0327743.1"/>
    <property type="molecule type" value="Genomic_DNA"/>
</dbReference>
<comment type="caution">
    <text evidence="4">The sequence shown here is derived from an EMBL/GenBank/DDBJ whole genome shotgun (WGS) entry which is preliminary data.</text>
</comment>
<name>A0ABU3RZ59_9MICO</name>
<dbReference type="Pfam" id="PF00196">
    <property type="entry name" value="GerE"/>
    <property type="match status" value="1"/>
</dbReference>
<evidence type="ECO:0000256" key="2">
    <source>
        <dbReference type="ARBA" id="ARBA00022840"/>
    </source>
</evidence>
<accession>A0ABU3RZ59</accession>
<evidence type="ECO:0000313" key="5">
    <source>
        <dbReference type="Proteomes" id="UP001256673"/>
    </source>
</evidence>
<dbReference type="Pfam" id="PF13191">
    <property type="entry name" value="AAA_16"/>
    <property type="match status" value="1"/>
</dbReference>
<dbReference type="Gene3D" id="3.40.50.300">
    <property type="entry name" value="P-loop containing nucleotide triphosphate hydrolases"/>
    <property type="match status" value="1"/>
</dbReference>
<dbReference type="PANTHER" id="PTHR16305:SF28">
    <property type="entry name" value="GUANYLATE CYCLASE DOMAIN-CONTAINING PROTEIN"/>
    <property type="match status" value="1"/>
</dbReference>
<feature type="domain" description="HTH luxR-type" evidence="3">
    <location>
        <begin position="776"/>
        <end position="841"/>
    </location>
</feature>
<dbReference type="InterPro" id="IPR036388">
    <property type="entry name" value="WH-like_DNA-bd_sf"/>
</dbReference>
<reference evidence="4 5" key="1">
    <citation type="submission" date="2023-09" db="EMBL/GenBank/DDBJ databases">
        <title>Microbacterium fusihabitans sp. nov., Microbacterium phycihabitans sp. nov., and Microbacterium cervinum sp. nov., isolated from dried seaweeds of beach.</title>
        <authorList>
            <person name="Lee S.D."/>
        </authorList>
    </citation>
    <scope>NUCLEOTIDE SEQUENCE [LARGE SCALE GENOMIC DNA]</scope>
    <source>
        <strain evidence="4 5">KSW2-21</strain>
    </source>
</reference>
<dbReference type="Proteomes" id="UP001256673">
    <property type="component" value="Unassembled WGS sequence"/>
</dbReference>
<dbReference type="InterPro" id="IPR000792">
    <property type="entry name" value="Tscrpt_reg_LuxR_C"/>
</dbReference>
<keyword evidence="2" id="KW-0067">ATP-binding</keyword>
<dbReference type="InterPro" id="IPR027417">
    <property type="entry name" value="P-loop_NTPase"/>
</dbReference>
<evidence type="ECO:0000313" key="4">
    <source>
        <dbReference type="EMBL" id="MDU0327743.1"/>
    </source>
</evidence>
<keyword evidence="1" id="KW-0547">Nucleotide-binding</keyword>
<protein>
    <submittedName>
        <fullName evidence="4">LuxR C-terminal-related transcriptional regulator</fullName>
    </submittedName>
</protein>
<dbReference type="InterPro" id="IPR003593">
    <property type="entry name" value="AAA+_ATPase"/>
</dbReference>
<dbReference type="PANTHER" id="PTHR16305">
    <property type="entry name" value="TESTICULAR SOLUBLE ADENYLYL CYCLASE"/>
    <property type="match status" value="1"/>
</dbReference>
<dbReference type="InterPro" id="IPR016032">
    <property type="entry name" value="Sig_transdc_resp-reg_C-effctor"/>
</dbReference>
<keyword evidence="5" id="KW-1185">Reference proteome</keyword>
<dbReference type="PRINTS" id="PR00038">
    <property type="entry name" value="HTHLUXR"/>
</dbReference>
<dbReference type="Gene3D" id="1.10.10.10">
    <property type="entry name" value="Winged helix-like DNA-binding domain superfamily/Winged helix DNA-binding domain"/>
    <property type="match status" value="1"/>
</dbReference>
<dbReference type="SUPFAM" id="SSF46894">
    <property type="entry name" value="C-terminal effector domain of the bipartite response regulators"/>
    <property type="match status" value="1"/>
</dbReference>
<dbReference type="RefSeq" id="WP_316001723.1">
    <property type="nucleotide sequence ID" value="NZ_JAWDIU010000005.1"/>
</dbReference>
<gene>
    <name evidence="4" type="ORF">RWH43_13340</name>
</gene>
<sequence>MPFIGREREVRVASDLVGSGSGSAGLFVGESGSGKTALARELAARHGAVLVTVSPNERMWPLSGLTAVAAALDDGRRAAVDGVLARGRDWPEHLIAEEVSRTLHLVRGGACVVVIDDLDDMDSASITVLSYVFGRLRGTGVSVLATSGTLEERHDFAGMMQTRIRRLSFDESVDLARSALGDASAPAVLRIVAELSAGDPGVLAGLRLSAAEATGDEPLNVPLRLSDQAPSRRQRREVRALDPRWGELLDLLAVGPVYGTDRLRRAARESGADVDDLVEEGLVVVRGQLARIADPARRLRRHAGLGADDRRRLHARAADDHAGAYPAIRGWHGSFLEPHADREPLLAGAVLLAREGEAMAAVEFAERALAGDIDEALRSRRLVDLGEALVFGGHDELGQHYLRRAGASSDPDTRARGAMARLRALSVVDHVVDDSVLTHVAPGVGAEAAASERLLCESAALHLHRGEVHLAAERISTAVEIGVASTRTALLAHMTRELGGHCPEVSPVHLIEAGESPADEAILTAGVQLLREDYASARQTIRAQLDRRPRLAPLWREHLLRQLVTAEVRAGDPTAAREAVTAWQHEWLPGRRPDAASTLILAAAALLETPPSRTAELVRQGRERARRERATALLPWFCAIDGLLALREGRPADAVDQLRTAQATAPDADPAVMRIAADLVEALWLAGRRAEALHELDRLERLAAASPRRWTQLALARARAVCRSAHEGAAAFSEVAALFRPDDAPFERENLRLARLRCLPDDPTGAIRALTPASEGSLDTGALSPNEQDIVALVERGLRNREIAAALYISLRTVELRLTGIYRKLGITSRVQLIAHLHGAVG</sequence>
<dbReference type="PROSITE" id="PS50043">
    <property type="entry name" value="HTH_LUXR_2"/>
    <property type="match status" value="1"/>
</dbReference>
<evidence type="ECO:0000256" key="1">
    <source>
        <dbReference type="ARBA" id="ARBA00022741"/>
    </source>
</evidence>
<dbReference type="CDD" id="cd06170">
    <property type="entry name" value="LuxR_C_like"/>
    <property type="match status" value="1"/>
</dbReference>
<dbReference type="InterPro" id="IPR041664">
    <property type="entry name" value="AAA_16"/>
</dbReference>
<evidence type="ECO:0000259" key="3">
    <source>
        <dbReference type="PROSITE" id="PS50043"/>
    </source>
</evidence>
<dbReference type="SUPFAM" id="SSF52540">
    <property type="entry name" value="P-loop containing nucleoside triphosphate hydrolases"/>
    <property type="match status" value="1"/>
</dbReference>
<dbReference type="SMART" id="SM00421">
    <property type="entry name" value="HTH_LUXR"/>
    <property type="match status" value="1"/>
</dbReference>
<proteinExistence type="predicted"/>
<organism evidence="4 5">
    <name type="scientific">Microbacterium algihabitans</name>
    <dbReference type="NCBI Taxonomy" id="3075992"/>
    <lineage>
        <taxon>Bacteria</taxon>
        <taxon>Bacillati</taxon>
        <taxon>Actinomycetota</taxon>
        <taxon>Actinomycetes</taxon>
        <taxon>Micrococcales</taxon>
        <taxon>Microbacteriaceae</taxon>
        <taxon>Microbacterium</taxon>
    </lineage>
</organism>